<sequence length="119" mass="13898">MGLAELTKENFLEKTRSFHVYFDELLNVSSLQKEFEKLEEENSNLCKQLQDLDSRCDELLQDLLKEKDKVKSVEMERDHAFLENQELKEYLDFIEETTVCSSCSLNLENTGKPVDKVGE</sequence>
<comment type="caution">
    <text evidence="1">The sequence shown here is derived from an EMBL/GenBank/DDBJ whole genome shotgun (WGS) entry which is preliminary data.</text>
</comment>
<accession>A0A6S7GV67</accession>
<name>A0A6S7GV67_PARCT</name>
<keyword evidence="2" id="KW-1185">Reference proteome</keyword>
<protein>
    <submittedName>
        <fullName evidence="1">Uncharacterized protein</fullName>
    </submittedName>
</protein>
<dbReference type="AlphaFoldDB" id="A0A6S7GV67"/>
<evidence type="ECO:0000313" key="2">
    <source>
        <dbReference type="Proteomes" id="UP001152795"/>
    </source>
</evidence>
<evidence type="ECO:0000313" key="1">
    <source>
        <dbReference type="EMBL" id="CAB3995783.1"/>
    </source>
</evidence>
<proteinExistence type="predicted"/>
<dbReference type="EMBL" id="CACRXK020002729">
    <property type="protein sequence ID" value="CAB3995783.1"/>
    <property type="molecule type" value="Genomic_DNA"/>
</dbReference>
<reference evidence="1" key="1">
    <citation type="submission" date="2020-04" db="EMBL/GenBank/DDBJ databases">
        <authorList>
            <person name="Alioto T."/>
            <person name="Alioto T."/>
            <person name="Gomez Garrido J."/>
        </authorList>
    </citation>
    <scope>NUCLEOTIDE SEQUENCE</scope>
    <source>
        <strain evidence="1">A484AB</strain>
    </source>
</reference>
<dbReference type="Proteomes" id="UP001152795">
    <property type="component" value="Unassembled WGS sequence"/>
</dbReference>
<gene>
    <name evidence="1" type="ORF">PACLA_8A025058</name>
</gene>
<organism evidence="1 2">
    <name type="scientific">Paramuricea clavata</name>
    <name type="common">Red gorgonian</name>
    <name type="synonym">Violescent sea-whip</name>
    <dbReference type="NCBI Taxonomy" id="317549"/>
    <lineage>
        <taxon>Eukaryota</taxon>
        <taxon>Metazoa</taxon>
        <taxon>Cnidaria</taxon>
        <taxon>Anthozoa</taxon>
        <taxon>Octocorallia</taxon>
        <taxon>Malacalcyonacea</taxon>
        <taxon>Plexauridae</taxon>
        <taxon>Paramuricea</taxon>
    </lineage>
</organism>